<keyword evidence="3 6" id="KW-1133">Transmembrane helix</keyword>
<evidence type="ECO:0000256" key="1">
    <source>
        <dbReference type="ARBA" id="ARBA00004370"/>
    </source>
</evidence>
<dbReference type="InterPro" id="IPR000203">
    <property type="entry name" value="GPS"/>
</dbReference>
<evidence type="ECO:0000313" key="9">
    <source>
        <dbReference type="Proteomes" id="UP001152795"/>
    </source>
</evidence>
<protein>
    <submittedName>
        <fullName evidence="8">Receptor for egg jelly</fullName>
    </submittedName>
</protein>
<dbReference type="InterPro" id="IPR013783">
    <property type="entry name" value="Ig-like_fold"/>
</dbReference>
<name>A0A6S7HF03_PARCT</name>
<dbReference type="OrthoDB" id="5985337at2759"/>
<evidence type="ECO:0000259" key="7">
    <source>
        <dbReference type="Pfam" id="PF02010"/>
    </source>
</evidence>
<keyword evidence="9" id="KW-1185">Reference proteome</keyword>
<feature type="region of interest" description="Disordered" evidence="5">
    <location>
        <begin position="1010"/>
        <end position="1034"/>
    </location>
</feature>
<reference evidence="8" key="1">
    <citation type="submission" date="2020-04" db="EMBL/GenBank/DDBJ databases">
        <authorList>
            <person name="Alioto T."/>
            <person name="Alioto T."/>
            <person name="Gomez Garrido J."/>
        </authorList>
    </citation>
    <scope>NUCLEOTIDE SEQUENCE</scope>
    <source>
        <strain evidence="8">A484AB</strain>
    </source>
</reference>
<evidence type="ECO:0000256" key="6">
    <source>
        <dbReference type="SAM" id="Phobius"/>
    </source>
</evidence>
<organism evidence="8 9">
    <name type="scientific">Paramuricea clavata</name>
    <name type="common">Red gorgonian</name>
    <name type="synonym">Violescent sea-whip</name>
    <dbReference type="NCBI Taxonomy" id="317549"/>
    <lineage>
        <taxon>Eukaryota</taxon>
        <taxon>Metazoa</taxon>
        <taxon>Cnidaria</taxon>
        <taxon>Anthozoa</taxon>
        <taxon>Octocorallia</taxon>
        <taxon>Malacalcyonacea</taxon>
        <taxon>Plexauridae</taxon>
        <taxon>Paramuricea</taxon>
    </lineage>
</organism>
<dbReference type="GO" id="GO:0016020">
    <property type="term" value="C:membrane"/>
    <property type="evidence" value="ECO:0007669"/>
    <property type="project" value="UniProtKB-SubCell"/>
</dbReference>
<dbReference type="Proteomes" id="UP001152795">
    <property type="component" value="Unassembled WGS sequence"/>
</dbReference>
<sequence>PAQISSCGHLTLDGSQSSGGGGRNLEYGWSLEGQGNDEITAVLNAAINEARVFINGSLMTSGSTYTFKLTVKNFLYSTAMDHSLTVTKARDPLPEVTVNGPREGKVFGMNAFYVTAKAKAASCSSTKALTFAWSVRCTQGDSAEAAKTRVEATTGYKETSTKFALKVDSDALLAGRTYEFTVVVALKANPSTKTTVRTSVVVKWSPLQPGIVGGDRTLGRDSGKLVLDAKSSTVDPDQASGDLYCSWKCEDKSSGQPCQSYLDKKLKTDFPNQCVIEINSLHFEAEKSYLITSQVSKGSRSAQSSIVLTVVAGKPPAVTILTPTLRVVASNRVQLKATYKSSVKPVNVEWVCQQEDDYRYINLSDASLFAGSFEEYRGDKKSVSVKVLKRNVLTSGASYMFKLNVDDGSKVGSSAMVVSVRSGPTSGSFEVSPTTVEQLQEVTMQAPRWVTDSDAYPIKYAFGFLDDSGVFQRWKTQTDSEYKIAVPPGYGANKILTLRVKVRDFFGSVKMMDKNITVNEPSSIDESHVEDLMEEGLKSAEDTGDFSDVVPKLKNFLKLVKGNSKVSESLARKVSNTTVTSLVLAVKSTSLDEEKAKPIFDTFLDVQSAYIEEASELLDGFDKVVKASVKSLDKDTIKETLGWLAGVSAKANHKNDASVSKDIINTYESLADGLLNDVDLGQSAVVTSPANPSVEIKVAHTLLDEAVAADDSSDATELDFGSEMASMCEQRECSPGKICLGCQVKIITYKEDYFNDQSPDKPNILPDKIVSVSINNPETGDEQSITGLTKPFKLKFKTGNPASGQKFECFYYNEGIQKWSSDGITSIVIAGELQCSSTHLTSFSPANTKDNGTQSADKTYQVSFVLSNTTWDEKYSDISDSATVALKDDIIAEVVKAYSNDSSMKSVAFESFQDLNGKVKVTLKMIFSASNTDPAAGLRSSMADGMLGQYAVDPATLDFAQVKAQGEKDEDDISLIIGIVVGVALLVVAIALLMAFLVYRSKQAAKVQSMHSSVPYERSHENKAVSSDHEMTPV</sequence>
<proteinExistence type="predicted"/>
<evidence type="ECO:0000256" key="4">
    <source>
        <dbReference type="ARBA" id="ARBA00023136"/>
    </source>
</evidence>
<evidence type="ECO:0000313" key="8">
    <source>
        <dbReference type="EMBL" id="CAB4002976.1"/>
    </source>
</evidence>
<feature type="transmembrane region" description="Helical" evidence="6">
    <location>
        <begin position="975"/>
        <end position="999"/>
    </location>
</feature>
<dbReference type="Pfam" id="PF01825">
    <property type="entry name" value="GPS"/>
    <property type="match status" value="1"/>
</dbReference>
<keyword evidence="2 6" id="KW-0812">Transmembrane</keyword>
<dbReference type="AlphaFoldDB" id="A0A6S7HF03"/>
<comment type="caution">
    <text evidence="8">The sequence shown here is derived from an EMBL/GenBank/DDBJ whole genome shotgun (WGS) entry which is preliminary data.</text>
</comment>
<dbReference type="Gene3D" id="2.60.40.10">
    <property type="entry name" value="Immunoglobulins"/>
    <property type="match status" value="1"/>
</dbReference>
<evidence type="ECO:0000256" key="2">
    <source>
        <dbReference type="ARBA" id="ARBA00022692"/>
    </source>
</evidence>
<feature type="domain" description="PKD/REJ-like" evidence="7">
    <location>
        <begin position="120"/>
        <end position="549"/>
    </location>
</feature>
<dbReference type="EMBL" id="CACRXK020004501">
    <property type="protein sequence ID" value="CAB4002976.1"/>
    <property type="molecule type" value="Genomic_DNA"/>
</dbReference>
<keyword evidence="4 6" id="KW-0472">Membrane</keyword>
<keyword evidence="8" id="KW-0675">Receptor</keyword>
<evidence type="ECO:0000256" key="5">
    <source>
        <dbReference type="SAM" id="MobiDB-lite"/>
    </source>
</evidence>
<evidence type="ECO:0000256" key="3">
    <source>
        <dbReference type="ARBA" id="ARBA00022989"/>
    </source>
</evidence>
<dbReference type="Gene3D" id="2.60.220.50">
    <property type="match status" value="1"/>
</dbReference>
<dbReference type="Pfam" id="PF02010">
    <property type="entry name" value="REJ"/>
    <property type="match status" value="1"/>
</dbReference>
<accession>A0A6S7HF03</accession>
<feature type="compositionally biased region" description="Basic and acidic residues" evidence="5">
    <location>
        <begin position="1017"/>
        <end position="1034"/>
    </location>
</feature>
<dbReference type="InterPro" id="IPR002859">
    <property type="entry name" value="PKD/REJ-like"/>
</dbReference>
<gene>
    <name evidence="8" type="ORF">PACLA_8A080560</name>
</gene>
<comment type="subcellular location">
    <subcellularLocation>
        <location evidence="1">Membrane</location>
    </subcellularLocation>
</comment>
<dbReference type="InterPro" id="IPR046338">
    <property type="entry name" value="GAIN_dom_sf"/>
</dbReference>
<feature type="non-terminal residue" evidence="8">
    <location>
        <position position="1034"/>
    </location>
</feature>